<proteinExistence type="predicted"/>
<comment type="caution">
    <text evidence="1">The sequence shown here is derived from an EMBL/GenBank/DDBJ whole genome shotgun (WGS) entry which is preliminary data.</text>
</comment>
<sequence length="94" mass="9841">MKTKLIIGFIAVAVAALAGWNINKSQNEAFLSELALANVEALASGEIVIECDNSSMAIRCQKTCLSCGTVWTAIGGYGLSGKMKGQCTCGALYF</sequence>
<dbReference type="Pfam" id="PF14055">
    <property type="entry name" value="NVEALA"/>
    <property type="match status" value="1"/>
</dbReference>
<organism evidence="1 2">
    <name type="scientific">Parabacteroides goldsteinii DSM 19448 = WAL 12034</name>
    <dbReference type="NCBI Taxonomy" id="927665"/>
    <lineage>
        <taxon>Bacteria</taxon>
        <taxon>Pseudomonadati</taxon>
        <taxon>Bacteroidota</taxon>
        <taxon>Bacteroidia</taxon>
        <taxon>Bacteroidales</taxon>
        <taxon>Tannerellaceae</taxon>
        <taxon>Parabacteroides</taxon>
    </lineage>
</organism>
<name>A0A0F5JHQ4_9BACT</name>
<reference evidence="1 2" key="1">
    <citation type="submission" date="2013-04" db="EMBL/GenBank/DDBJ databases">
        <title>The Genome Sequence of Parabacteroides goldsteinii DSM 19448.</title>
        <authorList>
            <consortium name="The Broad Institute Genomics Platform"/>
            <person name="Earl A."/>
            <person name="Ward D."/>
            <person name="Feldgarden M."/>
            <person name="Gevers D."/>
            <person name="Martens E."/>
            <person name="Sakamoto M."/>
            <person name="Benno Y."/>
            <person name="Song Y."/>
            <person name="Liu C."/>
            <person name="Lee J."/>
            <person name="Bolanos M."/>
            <person name="Vaisanen M.L."/>
            <person name="Finegold S.M."/>
            <person name="Walker B."/>
            <person name="Young S."/>
            <person name="Zeng Q."/>
            <person name="Gargeya S."/>
            <person name="Fitzgerald M."/>
            <person name="Haas B."/>
            <person name="Abouelleil A."/>
            <person name="Allen A.W."/>
            <person name="Alvarado L."/>
            <person name="Arachchi H.M."/>
            <person name="Berlin A.M."/>
            <person name="Chapman S.B."/>
            <person name="Gainer-Dewar J."/>
            <person name="Goldberg J."/>
            <person name="Griggs A."/>
            <person name="Gujja S."/>
            <person name="Hansen M."/>
            <person name="Howarth C."/>
            <person name="Imamovic A."/>
            <person name="Ireland A."/>
            <person name="Larimer J."/>
            <person name="McCowan C."/>
            <person name="Murphy C."/>
            <person name="Pearson M."/>
            <person name="Poon T.W."/>
            <person name="Priest M."/>
            <person name="Roberts A."/>
            <person name="Saif S."/>
            <person name="Shea T."/>
            <person name="Sisk P."/>
            <person name="Sykes S."/>
            <person name="Wortman J."/>
            <person name="Nusbaum C."/>
            <person name="Birren B."/>
        </authorList>
    </citation>
    <scope>NUCLEOTIDE SEQUENCE [LARGE SCALE GENOMIC DNA]</scope>
    <source>
        <strain evidence="1 2">DSM 19448</strain>
    </source>
</reference>
<dbReference type="EMBL" id="AQHV01000010">
    <property type="protein sequence ID" value="KKB57002.1"/>
    <property type="molecule type" value="Genomic_DNA"/>
</dbReference>
<dbReference type="PATRIC" id="fig|927665.4.peg.1691"/>
<dbReference type="RefSeq" id="WP_046145803.1">
    <property type="nucleotide sequence ID" value="NZ_KQ033912.1"/>
</dbReference>
<dbReference type="STRING" id="927665.HMPREF1535_01654"/>
<evidence type="ECO:0000313" key="1">
    <source>
        <dbReference type="EMBL" id="KKB57002.1"/>
    </source>
</evidence>
<dbReference type="AlphaFoldDB" id="A0A0F5JHQ4"/>
<dbReference type="InterPro" id="IPR025905">
    <property type="entry name" value="NVEALA"/>
</dbReference>
<protein>
    <submittedName>
        <fullName evidence="1">Uncharacterized protein</fullName>
    </submittedName>
</protein>
<dbReference type="Proteomes" id="UP000033047">
    <property type="component" value="Unassembled WGS sequence"/>
</dbReference>
<accession>A0A0F5JHQ4</accession>
<evidence type="ECO:0000313" key="2">
    <source>
        <dbReference type="Proteomes" id="UP000033047"/>
    </source>
</evidence>
<dbReference type="HOGENOM" id="CLU_173809_0_0_10"/>
<gene>
    <name evidence="1" type="ORF">HMPREF1535_01654</name>
</gene>